<accession>A0A847RKE2</accession>
<dbReference type="EMBL" id="JABAIA010000001">
    <property type="protein sequence ID" value="NLR63442.1"/>
    <property type="molecule type" value="Genomic_DNA"/>
</dbReference>
<evidence type="ECO:0000256" key="1">
    <source>
        <dbReference type="SAM" id="SignalP"/>
    </source>
</evidence>
<sequence length="304" mass="33131">MTHRNMERGVNLPKLSMALLGAALLAGAACNKVSLPEAGTGTGVKNPVTIPAPAPGLLTRVNIGGTQGVIQLISYNQQLQPVLITQYAGNLLTEKDSIVYDANGKLQKVLNYSPDFLTAGKFNLSGNTKFEWDAKGNISRKTIYDQETGKVEEDEQYTYDDGGRLVSIITATDGVTNLKLVTAYAYEQKNIKKETVTDGARVISDLLVAGFDQHPTYITHPLLRYLLTGAGHEAFSDQNPLETRKVQYVTLNGKQDSIVTVQKNTYAYNNASRPVKVDFTSTIYGVGNQQPTNSKGNIGYEYSK</sequence>
<evidence type="ECO:0008006" key="4">
    <source>
        <dbReference type="Google" id="ProtNLM"/>
    </source>
</evidence>
<comment type="caution">
    <text evidence="2">The sequence shown here is derived from an EMBL/GenBank/DDBJ whole genome shotgun (WGS) entry which is preliminary data.</text>
</comment>
<keyword evidence="3" id="KW-1185">Reference proteome</keyword>
<feature type="signal peptide" evidence="1">
    <location>
        <begin position="1"/>
        <end position="28"/>
    </location>
</feature>
<dbReference type="AlphaFoldDB" id="A0A847RKE2"/>
<proteinExistence type="predicted"/>
<evidence type="ECO:0000313" key="2">
    <source>
        <dbReference type="EMBL" id="NLR63442.1"/>
    </source>
</evidence>
<evidence type="ECO:0000313" key="3">
    <source>
        <dbReference type="Proteomes" id="UP000570474"/>
    </source>
</evidence>
<dbReference type="Proteomes" id="UP000570474">
    <property type="component" value="Unassembled WGS sequence"/>
</dbReference>
<keyword evidence="1" id="KW-0732">Signal</keyword>
<name>A0A847RKE2_9BACT</name>
<dbReference type="Gene3D" id="2.180.10.10">
    <property type="entry name" value="RHS repeat-associated core"/>
    <property type="match status" value="1"/>
</dbReference>
<dbReference type="RefSeq" id="WP_168869440.1">
    <property type="nucleotide sequence ID" value="NZ_JABAIA010000001.1"/>
</dbReference>
<feature type="chain" id="PRO_5032667072" description="DUF4595 domain-containing protein" evidence="1">
    <location>
        <begin position="29"/>
        <end position="304"/>
    </location>
</feature>
<protein>
    <recommendedName>
        <fullName evidence="4">DUF4595 domain-containing protein</fullName>
    </recommendedName>
</protein>
<reference evidence="2 3" key="1">
    <citation type="submission" date="2020-04" db="EMBL/GenBank/DDBJ databases">
        <authorList>
            <person name="Yin C."/>
        </authorList>
    </citation>
    <scope>NUCLEOTIDE SEQUENCE [LARGE SCALE GENOMIC DNA]</scope>
    <source>
        <strain evidence="2 3">Ae27</strain>
    </source>
</reference>
<organism evidence="2 3">
    <name type="scientific">Chitinophaga varians</name>
    <dbReference type="NCBI Taxonomy" id="2202339"/>
    <lineage>
        <taxon>Bacteria</taxon>
        <taxon>Pseudomonadati</taxon>
        <taxon>Bacteroidota</taxon>
        <taxon>Chitinophagia</taxon>
        <taxon>Chitinophagales</taxon>
        <taxon>Chitinophagaceae</taxon>
        <taxon>Chitinophaga</taxon>
    </lineage>
</organism>
<gene>
    <name evidence="2" type="ORF">HGH92_03905</name>
</gene>
<dbReference type="PROSITE" id="PS51257">
    <property type="entry name" value="PROKAR_LIPOPROTEIN"/>
    <property type="match status" value="1"/>
</dbReference>